<protein>
    <submittedName>
        <fullName evidence="3">Uncharacterized protein</fullName>
    </submittedName>
</protein>
<keyword evidence="2" id="KW-0812">Transmembrane</keyword>
<name>U4KUK2_PYROM</name>
<feature type="region of interest" description="Disordered" evidence="1">
    <location>
        <begin position="39"/>
        <end position="66"/>
    </location>
</feature>
<organism evidence="3 4">
    <name type="scientific">Pyronema omphalodes (strain CBS 100304)</name>
    <name type="common">Pyronema confluens</name>
    <dbReference type="NCBI Taxonomy" id="1076935"/>
    <lineage>
        <taxon>Eukaryota</taxon>
        <taxon>Fungi</taxon>
        <taxon>Dikarya</taxon>
        <taxon>Ascomycota</taxon>
        <taxon>Pezizomycotina</taxon>
        <taxon>Pezizomycetes</taxon>
        <taxon>Pezizales</taxon>
        <taxon>Pyronemataceae</taxon>
        <taxon>Pyronema</taxon>
    </lineage>
</organism>
<reference evidence="3 4" key="1">
    <citation type="journal article" date="2013" name="PLoS Genet.">
        <title>The genome and development-dependent transcriptomes of Pyronema confluens: a window into fungal evolution.</title>
        <authorList>
            <person name="Traeger S."/>
            <person name="Altegoer F."/>
            <person name="Freitag M."/>
            <person name="Gabaldon T."/>
            <person name="Kempken F."/>
            <person name="Kumar A."/>
            <person name="Marcet-Houben M."/>
            <person name="Poggeler S."/>
            <person name="Stajich J.E."/>
            <person name="Nowrousian M."/>
        </authorList>
    </citation>
    <scope>NUCLEOTIDE SEQUENCE [LARGE SCALE GENOMIC DNA]</scope>
    <source>
        <strain evidence="4">CBS 100304</strain>
        <tissue evidence="3">Vegetative mycelium</tissue>
    </source>
</reference>
<keyword evidence="2" id="KW-0472">Membrane</keyword>
<dbReference type="Proteomes" id="UP000018144">
    <property type="component" value="Unassembled WGS sequence"/>
</dbReference>
<proteinExistence type="predicted"/>
<dbReference type="OrthoDB" id="5424334at2759"/>
<evidence type="ECO:0000313" key="3">
    <source>
        <dbReference type="EMBL" id="CCX04747.1"/>
    </source>
</evidence>
<dbReference type="AlphaFoldDB" id="U4KUK2"/>
<accession>U4KUK2</accession>
<dbReference type="EMBL" id="HF935217">
    <property type="protein sequence ID" value="CCX04747.1"/>
    <property type="molecule type" value="Genomic_DNA"/>
</dbReference>
<evidence type="ECO:0000256" key="1">
    <source>
        <dbReference type="SAM" id="MobiDB-lite"/>
    </source>
</evidence>
<gene>
    <name evidence="3" type="ORF">PCON_03638</name>
</gene>
<feature type="transmembrane region" description="Helical" evidence="2">
    <location>
        <begin position="157"/>
        <end position="177"/>
    </location>
</feature>
<evidence type="ECO:0000313" key="4">
    <source>
        <dbReference type="Proteomes" id="UP000018144"/>
    </source>
</evidence>
<evidence type="ECO:0000256" key="2">
    <source>
        <dbReference type="SAM" id="Phobius"/>
    </source>
</evidence>
<sequence length="265" mass="28931">MVSSTTALPEPKRSVISRFTAVQPYVSLFRTLSALATSTESLDSDDEDSSTTFSMEEIERSNFSSSELTTTIMRSTSSAPPGYPPNYGSQSGEFPLAQQSNSLNQVVSTTAGCNQCSLLQLQLHLLSLQNEAYLAQRDYLMQHQPPPSSTTPSSKGVLAYVISTVIRAVFLMAYLIWPWVKMMLGRVAEWEKEWKLGGMVRDFGWKIVGMTWGIVIGARKEKNLMGFGGGATLEGAAKRGLEELVKGVGEGVREGLGLWGVKMEA</sequence>
<keyword evidence="2" id="KW-1133">Transmembrane helix</keyword>
<keyword evidence="4" id="KW-1185">Reference proteome</keyword>